<dbReference type="Gene3D" id="3.40.50.10540">
    <property type="entry name" value="Crotonobetainyl-coa:carnitine coa-transferase, domain 1"/>
    <property type="match status" value="1"/>
</dbReference>
<evidence type="ECO:0000313" key="4">
    <source>
        <dbReference type="Proteomes" id="UP000319769"/>
    </source>
</evidence>
<dbReference type="AlphaFoldDB" id="A0A5N0V9C7"/>
<keyword evidence="4" id="KW-1185">Reference proteome</keyword>
<evidence type="ECO:0000313" key="3">
    <source>
        <dbReference type="EMBL" id="KAA9161670.1"/>
    </source>
</evidence>
<organism evidence="3 4">
    <name type="scientific">Amycolatopsis acidicola</name>
    <dbReference type="NCBI Taxonomy" id="2596893"/>
    <lineage>
        <taxon>Bacteria</taxon>
        <taxon>Bacillati</taxon>
        <taxon>Actinomycetota</taxon>
        <taxon>Actinomycetes</taxon>
        <taxon>Pseudonocardiales</taxon>
        <taxon>Pseudonocardiaceae</taxon>
        <taxon>Amycolatopsis</taxon>
    </lineage>
</organism>
<sequence length="524" mass="53965">MSFACTGVPASRSRFPSSRRSVSKPRAKAVLAAESFDVSSGEPGWAPEPGGPLAGLRVATCGPGAAVWHAGRLLASLGATVWSGFWPEADGVIDAVGAVAPTWSGPAVRTVDTTAVEDWASCGAMALTGRDNGPALRTPGQPASAAWGALLATELLGRIGGRAVVLPGPRVLAERAAIAGRGRSAPSSVSGAFRMLRAADGWVGLNLARSAELLPLWLGETVPLDDPWPTVTAAVARRDAAKLVVAARRIGLPAVMSTKDDEQLVARDQAGETWPFVLNGAVRRARPGGGPVRVEPRRWRLPSTLVVDLSSLWAGPLCANLLGTLGARVVKVEDSRVPDPARFGPPGFFDLLHGGHESVALDFGTPQGRAALDRLVDAADVVLANYAPVPAERVLARSPGKCWVSITAYGRTGPWARVPGFGDDSAVAGGLLAFDTETWTAAPCGDAIAAPLAGVNAALAALACRLAGGTWLVDLALREQAAATLVRALEPGPTPAVASPVSRRPSQPAATLGAHTEAVLAEFR</sequence>
<accession>A0A5N0V9C7</accession>
<dbReference type="GO" id="GO:0016740">
    <property type="term" value="F:transferase activity"/>
    <property type="evidence" value="ECO:0007669"/>
    <property type="project" value="UniProtKB-KW"/>
</dbReference>
<dbReference type="Pfam" id="PF02515">
    <property type="entry name" value="CoA_transf_3"/>
    <property type="match status" value="1"/>
</dbReference>
<dbReference type="InterPro" id="IPR050509">
    <property type="entry name" value="CoA-transferase_III"/>
</dbReference>
<feature type="compositionally biased region" description="Low complexity" evidence="2">
    <location>
        <begin position="8"/>
        <end position="20"/>
    </location>
</feature>
<evidence type="ECO:0000256" key="1">
    <source>
        <dbReference type="ARBA" id="ARBA00022679"/>
    </source>
</evidence>
<reference evidence="3" key="1">
    <citation type="submission" date="2019-09" db="EMBL/GenBank/DDBJ databases">
        <authorList>
            <person name="Teo W.F.A."/>
            <person name="Duangmal K."/>
        </authorList>
    </citation>
    <scope>NUCLEOTIDE SEQUENCE [LARGE SCALE GENOMIC DNA]</scope>
    <source>
        <strain evidence="3">K81G1</strain>
    </source>
</reference>
<dbReference type="InterPro" id="IPR023606">
    <property type="entry name" value="CoA-Trfase_III_dom_1_sf"/>
</dbReference>
<dbReference type="InterPro" id="IPR003673">
    <property type="entry name" value="CoA-Trfase_fam_III"/>
</dbReference>
<dbReference type="PANTHER" id="PTHR48228">
    <property type="entry name" value="SUCCINYL-COA--D-CITRAMALATE COA-TRANSFERASE"/>
    <property type="match status" value="1"/>
</dbReference>
<dbReference type="PANTHER" id="PTHR48228:SF6">
    <property type="entry name" value="L-CARNITINE COA-TRANSFERASE"/>
    <property type="match status" value="1"/>
</dbReference>
<comment type="caution">
    <text evidence="3">The sequence shown here is derived from an EMBL/GenBank/DDBJ whole genome shotgun (WGS) entry which is preliminary data.</text>
</comment>
<keyword evidence="1" id="KW-0808">Transferase</keyword>
<protein>
    <recommendedName>
        <fullName evidence="5">CoA transferase</fullName>
    </recommendedName>
</protein>
<dbReference type="SUPFAM" id="SSF89796">
    <property type="entry name" value="CoA-transferase family III (CaiB/BaiF)"/>
    <property type="match status" value="2"/>
</dbReference>
<proteinExistence type="predicted"/>
<name>A0A5N0V9C7_9PSEU</name>
<feature type="region of interest" description="Disordered" evidence="2">
    <location>
        <begin position="1"/>
        <end position="23"/>
    </location>
</feature>
<evidence type="ECO:0008006" key="5">
    <source>
        <dbReference type="Google" id="ProtNLM"/>
    </source>
</evidence>
<dbReference type="Proteomes" id="UP000319769">
    <property type="component" value="Unassembled WGS sequence"/>
</dbReference>
<dbReference type="OrthoDB" id="4909260at2"/>
<dbReference type="EMBL" id="VMNW02000016">
    <property type="protein sequence ID" value="KAA9161670.1"/>
    <property type="molecule type" value="Genomic_DNA"/>
</dbReference>
<evidence type="ECO:0000256" key="2">
    <source>
        <dbReference type="SAM" id="MobiDB-lite"/>
    </source>
</evidence>
<gene>
    <name evidence="3" type="ORF">FPZ12_014195</name>
</gene>